<organism evidence="2 3">
    <name type="scientific">Paralabilibaculum antarcticum</name>
    <dbReference type="NCBI Taxonomy" id="2912572"/>
    <lineage>
        <taxon>Bacteria</taxon>
        <taxon>Pseudomonadati</taxon>
        <taxon>Bacteroidota</taxon>
        <taxon>Bacteroidia</taxon>
        <taxon>Marinilabiliales</taxon>
        <taxon>Marinifilaceae</taxon>
        <taxon>Paralabilibaculum</taxon>
    </lineage>
</organism>
<keyword evidence="3" id="KW-1185">Reference proteome</keyword>
<protein>
    <recommendedName>
        <fullName evidence="4">Riboflavin synthase subunit beta</fullName>
    </recommendedName>
</protein>
<evidence type="ECO:0008006" key="4">
    <source>
        <dbReference type="Google" id="ProtNLM"/>
    </source>
</evidence>
<feature type="transmembrane region" description="Helical" evidence="1">
    <location>
        <begin position="70"/>
        <end position="90"/>
    </location>
</feature>
<gene>
    <name evidence="2" type="ORF">L3049_10195</name>
</gene>
<keyword evidence="1" id="KW-0812">Transmembrane</keyword>
<name>A0ABT5VSZ3_9BACT</name>
<accession>A0ABT5VSZ3</accession>
<evidence type="ECO:0000313" key="3">
    <source>
        <dbReference type="Proteomes" id="UP001528920"/>
    </source>
</evidence>
<reference evidence="2 3" key="1">
    <citation type="submission" date="2022-01" db="EMBL/GenBank/DDBJ databases">
        <title>Labilibaculum sp. nov, a marine bacterium isolated from Antarctica.</title>
        <authorList>
            <person name="Dai W."/>
        </authorList>
    </citation>
    <scope>NUCLEOTIDE SEQUENCE [LARGE SCALE GENOMIC DNA]</scope>
    <source>
        <strain evidence="2 3">DW002</strain>
    </source>
</reference>
<dbReference type="RefSeq" id="WP_275109706.1">
    <property type="nucleotide sequence ID" value="NZ_JAKJSC010000001.1"/>
</dbReference>
<sequence length="91" mass="10849">MSSAGHVFDMIRRIRGNKEGLTSNKAGFRDNIEIRDKRRTFLRFKKVSEPELKSIKNKIRYKAKLEKRRIFLITIVVTIVFVLAYVWVLFF</sequence>
<dbReference type="EMBL" id="JAKJSC010000001">
    <property type="protein sequence ID" value="MDE5418380.1"/>
    <property type="molecule type" value="Genomic_DNA"/>
</dbReference>
<keyword evidence="1" id="KW-0472">Membrane</keyword>
<proteinExistence type="predicted"/>
<evidence type="ECO:0000313" key="2">
    <source>
        <dbReference type="EMBL" id="MDE5418380.1"/>
    </source>
</evidence>
<keyword evidence="1" id="KW-1133">Transmembrane helix</keyword>
<dbReference type="Proteomes" id="UP001528920">
    <property type="component" value="Unassembled WGS sequence"/>
</dbReference>
<comment type="caution">
    <text evidence="2">The sequence shown here is derived from an EMBL/GenBank/DDBJ whole genome shotgun (WGS) entry which is preliminary data.</text>
</comment>
<evidence type="ECO:0000256" key="1">
    <source>
        <dbReference type="SAM" id="Phobius"/>
    </source>
</evidence>